<protein>
    <submittedName>
        <fullName evidence="2">Uncharacterized protein</fullName>
    </submittedName>
</protein>
<dbReference type="RefSeq" id="WP_262578454.1">
    <property type="nucleotide sequence ID" value="NZ_JAHPRE010000006.1"/>
</dbReference>
<evidence type="ECO:0000313" key="2">
    <source>
        <dbReference type="EMBL" id="MCU4395850.1"/>
    </source>
</evidence>
<sequence length="246" mass="27484">MGNGNNQNMNLWHSVCITDPTQTKDIVGKPYKGTSPKAYWLIQRATETFGPIGHGWGVDVKDHGFQKIDDVTIHHWIVITLWYMKDGQKCCFDQTAGSKALYKATTGLVYDEDAIKKSKTNATVKALSLLGFAGDIHAGYWNAPGYQQRAYDHYYSNSQTVSSNQQAQQQQAPVVNETKDVQQNVSESKPKRTENQLFNDAISAINKATDTSVLDAAYNRFKGTNFEKAIVAACKNKKTHERWGQA</sequence>
<dbReference type="Proteomes" id="UP001208534">
    <property type="component" value="Unassembled WGS sequence"/>
</dbReference>
<feature type="compositionally biased region" description="Low complexity" evidence="1">
    <location>
        <begin position="165"/>
        <end position="176"/>
    </location>
</feature>
<name>A0AAW5R9Q0_ACIJU</name>
<evidence type="ECO:0000256" key="1">
    <source>
        <dbReference type="SAM" id="MobiDB-lite"/>
    </source>
</evidence>
<organism evidence="2 3">
    <name type="scientific">Acinetobacter junii</name>
    <dbReference type="NCBI Taxonomy" id="40215"/>
    <lineage>
        <taxon>Bacteria</taxon>
        <taxon>Pseudomonadati</taxon>
        <taxon>Pseudomonadota</taxon>
        <taxon>Gammaproteobacteria</taxon>
        <taxon>Moraxellales</taxon>
        <taxon>Moraxellaceae</taxon>
        <taxon>Acinetobacter</taxon>
    </lineage>
</organism>
<proteinExistence type="predicted"/>
<dbReference type="AlphaFoldDB" id="A0AAW5R9Q0"/>
<comment type="caution">
    <text evidence="2">The sequence shown here is derived from an EMBL/GenBank/DDBJ whole genome shotgun (WGS) entry which is preliminary data.</text>
</comment>
<accession>A0AAW5R9Q0</accession>
<reference evidence="2" key="1">
    <citation type="submission" date="2021-06" db="EMBL/GenBank/DDBJ databases">
        <title>Propagation of a rapidly emergent carbapenem-resistant Acinetobacter baumannii lineage by various extra-hospital transmission networks.</title>
        <authorList>
            <person name="Calix J."/>
        </authorList>
    </citation>
    <scope>NUCLEOTIDE SEQUENCE</scope>
    <source>
        <strain evidence="2">WU_MDCI_Aw63</strain>
    </source>
</reference>
<gene>
    <name evidence="2" type="ORF">KTH64_02445</name>
</gene>
<evidence type="ECO:0000313" key="3">
    <source>
        <dbReference type="Proteomes" id="UP001208534"/>
    </source>
</evidence>
<dbReference type="EMBL" id="JAHPRE010000006">
    <property type="protein sequence ID" value="MCU4395850.1"/>
    <property type="molecule type" value="Genomic_DNA"/>
</dbReference>
<feature type="region of interest" description="Disordered" evidence="1">
    <location>
        <begin position="165"/>
        <end position="193"/>
    </location>
</feature>